<comment type="caution">
    <text evidence="1">The sequence shown here is derived from an EMBL/GenBank/DDBJ whole genome shotgun (WGS) entry which is preliminary data.</text>
</comment>
<dbReference type="GeneID" id="94430992"/>
<gene>
    <name evidence="1" type="ORF">CSUI_007636</name>
</gene>
<evidence type="ECO:0000313" key="1">
    <source>
        <dbReference type="EMBL" id="PHJ18539.1"/>
    </source>
</evidence>
<proteinExistence type="predicted"/>
<dbReference type="RefSeq" id="XP_067920245.1">
    <property type="nucleotide sequence ID" value="XM_068067781.1"/>
</dbReference>
<dbReference type="GO" id="GO:0003676">
    <property type="term" value="F:nucleic acid binding"/>
    <property type="evidence" value="ECO:0007669"/>
    <property type="project" value="InterPro"/>
</dbReference>
<organism evidence="1 2">
    <name type="scientific">Cystoisospora suis</name>
    <dbReference type="NCBI Taxonomy" id="483139"/>
    <lineage>
        <taxon>Eukaryota</taxon>
        <taxon>Sar</taxon>
        <taxon>Alveolata</taxon>
        <taxon>Apicomplexa</taxon>
        <taxon>Conoidasida</taxon>
        <taxon>Coccidia</taxon>
        <taxon>Eucoccidiorida</taxon>
        <taxon>Eimeriorina</taxon>
        <taxon>Sarcocystidae</taxon>
        <taxon>Cystoisospora</taxon>
    </lineage>
</organism>
<name>A0A2C6KN49_9APIC</name>
<keyword evidence="2" id="KW-1185">Reference proteome</keyword>
<dbReference type="AlphaFoldDB" id="A0A2C6KN49"/>
<dbReference type="Proteomes" id="UP000221165">
    <property type="component" value="Unassembled WGS sequence"/>
</dbReference>
<dbReference type="InterPro" id="IPR036397">
    <property type="entry name" value="RNaseH_sf"/>
</dbReference>
<dbReference type="VEuPathDB" id="ToxoDB:CSUI_007636"/>
<reference evidence="1 2" key="1">
    <citation type="journal article" date="2017" name="Int. J. Parasitol.">
        <title>The genome of the protozoan parasite Cystoisospora suis and a reverse vaccinology approach to identify vaccine candidates.</title>
        <authorList>
            <person name="Palmieri N."/>
            <person name="Shrestha A."/>
            <person name="Ruttkowski B."/>
            <person name="Beck T."/>
            <person name="Vogl C."/>
            <person name="Tomley F."/>
            <person name="Blake D.P."/>
            <person name="Joachim A."/>
        </authorList>
    </citation>
    <scope>NUCLEOTIDE SEQUENCE [LARGE SCALE GENOMIC DNA]</scope>
    <source>
        <strain evidence="1 2">Wien I</strain>
    </source>
</reference>
<dbReference type="OrthoDB" id="2202254at2759"/>
<accession>A0A2C6KN49</accession>
<dbReference type="EMBL" id="MIGC01004089">
    <property type="protein sequence ID" value="PHJ18539.1"/>
    <property type="molecule type" value="Genomic_DNA"/>
</dbReference>
<protein>
    <submittedName>
        <fullName evidence="1">Gag-pol polyprotein</fullName>
    </submittedName>
</protein>
<sequence length="82" mass="9100">MLRCALLGNEEKWEHVLPMLEFAYNSMVHTSARAAPLELIYGFLPPKPVCQQLGLPTASAAGILPFQAHVKLQRAKRELESA</sequence>
<dbReference type="Gene3D" id="3.30.420.10">
    <property type="entry name" value="Ribonuclease H-like superfamily/Ribonuclease H"/>
    <property type="match status" value="1"/>
</dbReference>
<feature type="non-terminal residue" evidence="1">
    <location>
        <position position="82"/>
    </location>
</feature>
<evidence type="ECO:0000313" key="2">
    <source>
        <dbReference type="Proteomes" id="UP000221165"/>
    </source>
</evidence>